<organism evidence="1 2">
    <name type="scientific">Phlebiopsis gigantea (strain 11061_1 CR5-6)</name>
    <name type="common">White-rot fungus</name>
    <name type="synonym">Peniophora gigantea</name>
    <dbReference type="NCBI Taxonomy" id="745531"/>
    <lineage>
        <taxon>Eukaryota</taxon>
        <taxon>Fungi</taxon>
        <taxon>Dikarya</taxon>
        <taxon>Basidiomycota</taxon>
        <taxon>Agaricomycotina</taxon>
        <taxon>Agaricomycetes</taxon>
        <taxon>Polyporales</taxon>
        <taxon>Phanerochaetaceae</taxon>
        <taxon>Phlebiopsis</taxon>
    </lineage>
</organism>
<keyword evidence="2" id="KW-1185">Reference proteome</keyword>
<accession>A0A0C3S7H6</accession>
<name>A0A0C3S7H6_PHLG1</name>
<dbReference type="AlphaFoldDB" id="A0A0C3S7H6"/>
<evidence type="ECO:0000313" key="1">
    <source>
        <dbReference type="EMBL" id="KIP06777.1"/>
    </source>
</evidence>
<dbReference type="HOGENOM" id="CLU_2307074_0_0_1"/>
<evidence type="ECO:0000313" key="2">
    <source>
        <dbReference type="Proteomes" id="UP000053257"/>
    </source>
</evidence>
<reference evidence="1 2" key="1">
    <citation type="journal article" date="2014" name="PLoS Genet.">
        <title>Analysis of the Phlebiopsis gigantea genome, transcriptome and secretome provides insight into its pioneer colonization strategies of wood.</title>
        <authorList>
            <person name="Hori C."/>
            <person name="Ishida T."/>
            <person name="Igarashi K."/>
            <person name="Samejima M."/>
            <person name="Suzuki H."/>
            <person name="Master E."/>
            <person name="Ferreira P."/>
            <person name="Ruiz-Duenas F.J."/>
            <person name="Held B."/>
            <person name="Canessa P."/>
            <person name="Larrondo L.F."/>
            <person name="Schmoll M."/>
            <person name="Druzhinina I.S."/>
            <person name="Kubicek C.P."/>
            <person name="Gaskell J.A."/>
            <person name="Kersten P."/>
            <person name="St John F."/>
            <person name="Glasner J."/>
            <person name="Sabat G."/>
            <person name="Splinter BonDurant S."/>
            <person name="Syed K."/>
            <person name="Yadav J."/>
            <person name="Mgbeahuruike A.C."/>
            <person name="Kovalchuk A."/>
            <person name="Asiegbu F.O."/>
            <person name="Lackner G."/>
            <person name="Hoffmeister D."/>
            <person name="Rencoret J."/>
            <person name="Gutierrez A."/>
            <person name="Sun H."/>
            <person name="Lindquist E."/>
            <person name="Barry K."/>
            <person name="Riley R."/>
            <person name="Grigoriev I.V."/>
            <person name="Henrissat B."/>
            <person name="Kues U."/>
            <person name="Berka R.M."/>
            <person name="Martinez A.T."/>
            <person name="Covert S.F."/>
            <person name="Blanchette R.A."/>
            <person name="Cullen D."/>
        </authorList>
    </citation>
    <scope>NUCLEOTIDE SEQUENCE [LARGE SCALE GENOMIC DNA]</scope>
    <source>
        <strain evidence="1 2">11061_1 CR5-6</strain>
    </source>
</reference>
<protein>
    <submittedName>
        <fullName evidence="1">Uncharacterized protein</fullName>
    </submittedName>
</protein>
<dbReference type="EMBL" id="KN840511">
    <property type="protein sequence ID" value="KIP06777.1"/>
    <property type="molecule type" value="Genomic_DNA"/>
</dbReference>
<proteinExistence type="predicted"/>
<gene>
    <name evidence="1" type="ORF">PHLGIDRAFT_19376</name>
</gene>
<dbReference type="Proteomes" id="UP000053257">
    <property type="component" value="Unassembled WGS sequence"/>
</dbReference>
<sequence>MLPTYETKILEHISPPSWAPIAHFLQSCPLLDLFRIEIAYYKSVGPAADERGWVAHFYNELRDALPTHFVDEKLKVEVVVERLSSEWMGPDFAEVADEIA</sequence>